<keyword evidence="5" id="KW-0830">Ubiquinone</keyword>
<evidence type="ECO:0000256" key="2">
    <source>
        <dbReference type="ARBA" id="ARBA00022692"/>
    </source>
</evidence>
<keyword evidence="3 5" id="KW-1133">Transmembrane helix</keyword>
<feature type="transmembrane region" description="Helical" evidence="5">
    <location>
        <begin position="297"/>
        <end position="316"/>
    </location>
</feature>
<keyword evidence="5" id="KW-1278">Translocase</keyword>
<reference evidence="8 9" key="1">
    <citation type="submission" date="2023-03" db="EMBL/GenBank/DDBJ databases">
        <title>Fodinicurvata sp. CAU 1616 isolated from sea sendiment.</title>
        <authorList>
            <person name="Kim W."/>
        </authorList>
    </citation>
    <scope>NUCLEOTIDE SEQUENCE [LARGE SCALE GENOMIC DNA]</scope>
    <source>
        <strain evidence="8 9">CAU 1616</strain>
    </source>
</reference>
<organism evidence="8 9">
    <name type="scientific">Aquibaculum arenosum</name>
    <dbReference type="NCBI Taxonomy" id="3032591"/>
    <lineage>
        <taxon>Bacteria</taxon>
        <taxon>Pseudomonadati</taxon>
        <taxon>Pseudomonadota</taxon>
        <taxon>Alphaproteobacteria</taxon>
        <taxon>Rhodospirillales</taxon>
        <taxon>Rhodovibrionaceae</taxon>
        <taxon>Aquibaculum</taxon>
    </lineage>
</organism>
<feature type="transmembrane region" description="Helical" evidence="5">
    <location>
        <begin position="74"/>
        <end position="92"/>
    </location>
</feature>
<dbReference type="Proteomes" id="UP001215503">
    <property type="component" value="Unassembled WGS sequence"/>
</dbReference>
<evidence type="ECO:0000313" key="8">
    <source>
        <dbReference type="EMBL" id="MDF2097188.1"/>
    </source>
</evidence>
<dbReference type="HAMAP" id="MF_00445">
    <property type="entry name" value="NDH1_NuoN_1"/>
    <property type="match status" value="1"/>
</dbReference>
<dbReference type="Pfam" id="PF00361">
    <property type="entry name" value="Proton_antipo_M"/>
    <property type="match status" value="1"/>
</dbReference>
<feature type="transmembrane region" description="Helical" evidence="5">
    <location>
        <begin position="6"/>
        <end position="28"/>
    </location>
</feature>
<keyword evidence="2 5" id="KW-0812">Transmembrane</keyword>
<evidence type="ECO:0000256" key="3">
    <source>
        <dbReference type="ARBA" id="ARBA00022989"/>
    </source>
</evidence>
<evidence type="ECO:0000259" key="7">
    <source>
        <dbReference type="Pfam" id="PF00361"/>
    </source>
</evidence>
<feature type="transmembrane region" description="Helical" evidence="5">
    <location>
        <begin position="200"/>
        <end position="226"/>
    </location>
</feature>
<dbReference type="EMBL" id="JARHUD010000010">
    <property type="protein sequence ID" value="MDF2097188.1"/>
    <property type="molecule type" value="Genomic_DNA"/>
</dbReference>
<feature type="transmembrane region" description="Helical" evidence="5">
    <location>
        <begin position="443"/>
        <end position="462"/>
    </location>
</feature>
<name>A0ABT5YQU9_9PROT</name>
<feature type="transmembrane region" description="Helical" evidence="5">
    <location>
        <begin position="328"/>
        <end position="347"/>
    </location>
</feature>
<feature type="transmembrane region" description="Helical" evidence="5">
    <location>
        <begin position="104"/>
        <end position="121"/>
    </location>
</feature>
<evidence type="ECO:0000313" key="9">
    <source>
        <dbReference type="Proteomes" id="UP001215503"/>
    </source>
</evidence>
<proteinExistence type="inferred from homology"/>
<keyword evidence="5" id="KW-0813">Transport</keyword>
<dbReference type="EC" id="7.1.1.-" evidence="5"/>
<comment type="catalytic activity">
    <reaction evidence="5">
        <text>a quinone + NADH + 5 H(+)(in) = a quinol + NAD(+) + 4 H(+)(out)</text>
        <dbReference type="Rhea" id="RHEA:57888"/>
        <dbReference type="ChEBI" id="CHEBI:15378"/>
        <dbReference type="ChEBI" id="CHEBI:24646"/>
        <dbReference type="ChEBI" id="CHEBI:57540"/>
        <dbReference type="ChEBI" id="CHEBI:57945"/>
        <dbReference type="ChEBI" id="CHEBI:132124"/>
    </reaction>
</comment>
<feature type="transmembrane region" description="Helical" evidence="5">
    <location>
        <begin position="392"/>
        <end position="422"/>
    </location>
</feature>
<evidence type="ECO:0000256" key="1">
    <source>
        <dbReference type="ARBA" id="ARBA00004127"/>
    </source>
</evidence>
<comment type="similarity">
    <text evidence="5">Belongs to the complex I subunit 2 family.</text>
</comment>
<dbReference type="InterPro" id="IPR001750">
    <property type="entry name" value="ND/Mrp_TM"/>
</dbReference>
<feature type="transmembrane region" description="Helical" evidence="5">
    <location>
        <begin position="127"/>
        <end position="144"/>
    </location>
</feature>
<dbReference type="NCBIfam" id="NF004440">
    <property type="entry name" value="PRK05777.1-3"/>
    <property type="match status" value="1"/>
</dbReference>
<comment type="subcellular location">
    <subcellularLocation>
        <location evidence="5">Cell membrane</location>
        <topology evidence="5">Multi-pass membrane protein</topology>
    </subcellularLocation>
    <subcellularLocation>
        <location evidence="1">Endomembrane system</location>
        <topology evidence="1">Multi-pass membrane protein</topology>
    </subcellularLocation>
    <subcellularLocation>
        <location evidence="6">Membrane</location>
        <topology evidence="6">Multi-pass membrane protein</topology>
    </subcellularLocation>
</comment>
<feature type="transmembrane region" description="Helical" evidence="5">
    <location>
        <begin position="238"/>
        <end position="259"/>
    </location>
</feature>
<keyword evidence="4 5" id="KW-0472">Membrane</keyword>
<feature type="transmembrane region" description="Helical" evidence="5">
    <location>
        <begin position="271"/>
        <end position="290"/>
    </location>
</feature>
<dbReference type="InterPro" id="IPR010096">
    <property type="entry name" value="NADH-Q_OxRdtase_suN/2"/>
</dbReference>
<feature type="transmembrane region" description="Helical" evidence="5">
    <location>
        <begin position="35"/>
        <end position="54"/>
    </location>
</feature>
<evidence type="ECO:0000256" key="5">
    <source>
        <dbReference type="HAMAP-Rule" id="MF_00445"/>
    </source>
</evidence>
<keyword evidence="8" id="KW-0560">Oxidoreductase</keyword>
<sequence>MGADIVAALPELFLAGTAIILLMLGVFMRDISTRSIGLLAVAALAFAGALIYLGDGRGTVAFNGLFLNDGFGDFMKVLVLIGAALTIVMALRGLEQEQMNQFEFPVLLVLATVGMLMMISANDLISLYMGLELQSLALYVVAAFRRDSLRSSEAGLKYFVLGSLASGMLLYGMSMVYGFTGSTSFDVLAQVFASQEDAPSIGLIVGIVFIAAGLAFKISAVPFHMWTPDVYEGAPTPVTAFLAAAPKVAAMALLVRVLMGPFGDLVAQWQQIVVFIALASMLLGSFAAIVQSNIKRLMAYSSIGHVGFALVGLAAGSEAGVRGVAVYMAIYLFMTVGVFAVILAMRVNGRAVEAMDDLKGLSKTNPLMALAMAALMFSMAGIPPLAGFFGKFYVFMAAVEAGLFELAVIGVLASVVAAYYYLRIVKVMYFDEPVEAFDKPVGSELASVLAISTLVIVLFVLIPGPIVDGAATAAEALTSAGR</sequence>
<evidence type="ECO:0000256" key="4">
    <source>
        <dbReference type="ARBA" id="ARBA00023136"/>
    </source>
</evidence>
<protein>
    <recommendedName>
        <fullName evidence="5">NADH-quinone oxidoreductase subunit N</fullName>
        <ecNumber evidence="5">7.1.1.-</ecNumber>
    </recommendedName>
    <alternativeName>
        <fullName evidence="5">NADH dehydrogenase I subunit N</fullName>
    </alternativeName>
    <alternativeName>
        <fullName evidence="5">NDH-1 subunit N</fullName>
    </alternativeName>
</protein>
<accession>A0ABT5YQU9</accession>
<comment type="caution">
    <text evidence="8">The sequence shown here is derived from an EMBL/GenBank/DDBJ whole genome shotgun (WGS) entry which is preliminary data.</text>
</comment>
<keyword evidence="9" id="KW-1185">Reference proteome</keyword>
<keyword evidence="5" id="KW-0874">Quinone</keyword>
<dbReference type="PANTHER" id="PTHR22773">
    <property type="entry name" value="NADH DEHYDROGENASE"/>
    <property type="match status" value="1"/>
</dbReference>
<comment type="subunit">
    <text evidence="5">NDH-1 is composed of 14 different subunits. Subunits NuoA, H, J, K, L, M, N constitute the membrane sector of the complex.</text>
</comment>
<dbReference type="NCBIfam" id="TIGR01770">
    <property type="entry name" value="NDH_I_N"/>
    <property type="match status" value="1"/>
</dbReference>
<keyword evidence="5" id="KW-0520">NAD</keyword>
<comment type="function">
    <text evidence="5">NDH-1 shuttles electrons from NADH, via FMN and iron-sulfur (Fe-S) centers, to quinones in the respiratory chain. The immediate electron acceptor for the enzyme in this species is believed to be ubiquinone. Couples the redox reaction to proton translocation (for every two electrons transferred, four hydrogen ions are translocated across the cytoplasmic membrane), and thus conserves the redox energy in a proton gradient.</text>
</comment>
<feature type="transmembrane region" description="Helical" evidence="5">
    <location>
        <begin position="156"/>
        <end position="180"/>
    </location>
</feature>
<evidence type="ECO:0000256" key="6">
    <source>
        <dbReference type="RuleBase" id="RU000320"/>
    </source>
</evidence>
<feature type="domain" description="NADH:quinone oxidoreductase/Mrp antiporter transmembrane" evidence="7">
    <location>
        <begin position="121"/>
        <end position="415"/>
    </location>
</feature>
<dbReference type="GO" id="GO:0050136">
    <property type="term" value="F:NADH dehydrogenase (quinone) (non-electrogenic) activity"/>
    <property type="evidence" value="ECO:0007669"/>
    <property type="project" value="UniProtKB-EC"/>
</dbReference>
<gene>
    <name evidence="5 8" type="primary">nuoN</name>
    <name evidence="8" type="ORF">P2G67_14495</name>
</gene>
<feature type="transmembrane region" description="Helical" evidence="5">
    <location>
        <begin position="367"/>
        <end position="386"/>
    </location>
</feature>
<keyword evidence="5" id="KW-1003">Cell membrane</keyword>